<evidence type="ECO:0000256" key="8">
    <source>
        <dbReference type="ARBA" id="ARBA00023204"/>
    </source>
</evidence>
<dbReference type="HAMAP" id="MF_00848">
    <property type="entry name" value="Uup"/>
    <property type="match status" value="1"/>
</dbReference>
<dbReference type="Proteomes" id="UP000696931">
    <property type="component" value="Unassembled WGS sequence"/>
</dbReference>
<keyword evidence="1 9" id="KW-0963">Cytoplasm</keyword>
<organism evidence="12 13">
    <name type="scientific">Eiseniibacteriota bacterium</name>
    <dbReference type="NCBI Taxonomy" id="2212470"/>
    <lineage>
        <taxon>Bacteria</taxon>
        <taxon>Candidatus Eiseniibacteriota</taxon>
    </lineage>
</organism>
<dbReference type="SMART" id="SM00382">
    <property type="entry name" value="AAA"/>
    <property type="match status" value="2"/>
</dbReference>
<proteinExistence type="inferred from homology"/>
<dbReference type="GO" id="GO:0005524">
    <property type="term" value="F:ATP binding"/>
    <property type="evidence" value="ECO:0007669"/>
    <property type="project" value="UniProtKB-UniRule"/>
</dbReference>
<evidence type="ECO:0000256" key="6">
    <source>
        <dbReference type="ARBA" id="ARBA00022840"/>
    </source>
</evidence>
<dbReference type="InterPro" id="IPR027417">
    <property type="entry name" value="P-loop_NTPase"/>
</dbReference>
<reference evidence="12" key="1">
    <citation type="submission" date="2020-07" db="EMBL/GenBank/DDBJ databases">
        <title>Huge and variable diversity of episymbiotic CPR bacteria and DPANN archaea in groundwater ecosystems.</title>
        <authorList>
            <person name="He C.Y."/>
            <person name="Keren R."/>
            <person name="Whittaker M."/>
            <person name="Farag I.F."/>
            <person name="Doudna J."/>
            <person name="Cate J.H.D."/>
            <person name="Banfield J.F."/>
        </authorList>
    </citation>
    <scope>NUCLEOTIDE SEQUENCE</scope>
    <source>
        <strain evidence="12">NC_groundwater_1813_Pr3_B-0.1um_71_17</strain>
    </source>
</reference>
<dbReference type="GO" id="GO:0003677">
    <property type="term" value="F:DNA binding"/>
    <property type="evidence" value="ECO:0007669"/>
    <property type="project" value="UniProtKB-UniRule"/>
</dbReference>
<dbReference type="SUPFAM" id="SSF52540">
    <property type="entry name" value="P-loop containing nucleoside triphosphate hydrolases"/>
    <property type="match status" value="2"/>
</dbReference>
<dbReference type="InterPro" id="IPR032781">
    <property type="entry name" value="ABC_tran_Xtn"/>
</dbReference>
<dbReference type="InterPro" id="IPR003593">
    <property type="entry name" value="AAA+_ATPase"/>
</dbReference>
<evidence type="ECO:0000256" key="9">
    <source>
        <dbReference type="HAMAP-Rule" id="MF_00848"/>
    </source>
</evidence>
<dbReference type="PANTHER" id="PTHR42855:SF1">
    <property type="entry name" value="ABC TRANSPORTER DOMAIN-CONTAINING PROTEIN"/>
    <property type="match status" value="1"/>
</dbReference>
<dbReference type="EC" id="3.6.1.-" evidence="9"/>
<dbReference type="InterPro" id="IPR017871">
    <property type="entry name" value="ABC_transporter-like_CS"/>
</dbReference>
<keyword evidence="6 9" id="KW-0067">ATP-binding</keyword>
<dbReference type="InterPro" id="IPR043686">
    <property type="entry name" value="Uup"/>
</dbReference>
<keyword evidence="8 9" id="KW-0234">DNA repair</keyword>
<protein>
    <recommendedName>
        <fullName evidence="9">ATP-binding protein Uup</fullName>
        <ecNumber evidence="9">3.6.1.-</ecNumber>
    </recommendedName>
</protein>
<feature type="region of interest" description="Disordered" evidence="10">
    <location>
        <begin position="502"/>
        <end position="536"/>
    </location>
</feature>
<dbReference type="CDD" id="cd03221">
    <property type="entry name" value="ABCF_EF-3"/>
    <property type="match status" value="2"/>
</dbReference>
<dbReference type="Pfam" id="PF00005">
    <property type="entry name" value="ABC_tran"/>
    <property type="match status" value="2"/>
</dbReference>
<dbReference type="Pfam" id="PF12848">
    <property type="entry name" value="ABC_tran_Xtn"/>
    <property type="match status" value="1"/>
</dbReference>
<feature type="domain" description="ABC transporter" evidence="11">
    <location>
        <begin position="4"/>
        <end position="220"/>
    </location>
</feature>
<evidence type="ECO:0000256" key="5">
    <source>
        <dbReference type="ARBA" id="ARBA00022801"/>
    </source>
</evidence>
<keyword evidence="5 9" id="KW-0378">Hydrolase</keyword>
<name>A0A933SAT8_UNCEI</name>
<dbReference type="PROSITE" id="PS00211">
    <property type="entry name" value="ABC_TRANSPORTER_1"/>
    <property type="match status" value="1"/>
</dbReference>
<dbReference type="InterPro" id="IPR051309">
    <property type="entry name" value="ABCF_ATPase"/>
</dbReference>
<evidence type="ECO:0000256" key="7">
    <source>
        <dbReference type="ARBA" id="ARBA00023125"/>
    </source>
</evidence>
<gene>
    <name evidence="9" type="primary">uup</name>
    <name evidence="12" type="ORF">HZA61_00970</name>
</gene>
<accession>A0A933SAT8</accession>
<evidence type="ECO:0000256" key="2">
    <source>
        <dbReference type="ARBA" id="ARBA00022737"/>
    </source>
</evidence>
<feature type="domain" description="ABC transporter" evidence="11">
    <location>
        <begin position="287"/>
        <end position="505"/>
    </location>
</feature>
<dbReference type="PANTHER" id="PTHR42855">
    <property type="entry name" value="ABC TRANSPORTER ATP-BINDING SUBUNIT"/>
    <property type="match status" value="1"/>
</dbReference>
<dbReference type="FunFam" id="3.40.50.300:FF:000309">
    <property type="entry name" value="ABC transporter ATP-binding protein"/>
    <property type="match status" value="1"/>
</dbReference>
<dbReference type="GO" id="GO:0005737">
    <property type="term" value="C:cytoplasm"/>
    <property type="evidence" value="ECO:0007669"/>
    <property type="project" value="UniProtKB-SubCell"/>
</dbReference>
<evidence type="ECO:0000256" key="10">
    <source>
        <dbReference type="SAM" id="MobiDB-lite"/>
    </source>
</evidence>
<dbReference type="Pfam" id="PF16326">
    <property type="entry name" value="ABC_tran_CTD"/>
    <property type="match status" value="1"/>
</dbReference>
<sequence>MALISLNDVSLAFAGPPLLDHVTLQIEPGERVGLLGRNGAGKSTLLRVLEGTLPPDSGEVVRTPGLRAAGLQQDVPAHVHGVVRDWLHEVCGVAAHEKSWTVESAIERAAQDLTIDLDASFETLSAGSKRRVLLAAAFVREPELLLLDEPTNHLDVETIERLEESLERRRGTLVFVTHDRGFLRRMATRILDLDRGRVRSYKLGYDAYCETREAERLVESDQAAAFDKKLAQEEAWLRQGIKARRTRNEGRVRRLEALRLDRRARRDEAGGVKAALLEGEQSGRRVLRTEKASFEYEAGVPIVRELSTTIQRGDRIGILGPNGWGKTTLIKLLLGELAPTSGTVTPGTKLEIAYFRQMHDELDERLTVRDNVSEGREMISLGEGQKHVVGYLQDFLFTGEQIQGPITKLSGGERRRLQLAKMLARPCNVMVLDEPTNDLDLETLELLEDMLAEFAGTLLVVSHDRVFLDNVVTSTLVAEGGGEWREYVGGYYDWLRQKPAPQAQVGGNAGSGREAKAARAAATAASSPAAKPRKLSYKDKRDYEELPGRIEALETEKASLYDQMAQPTFYTSRAADVAPTQARLAAIEVELAAAYERWMELEELVAGSE</sequence>
<comment type="function">
    <text evidence="9">Probably plays a role in ribosome assembly or function. May be involved in resolution of branched DNA intermediates that result from template switching in postreplication gaps. Binds DNA and has ATPase activity.</text>
</comment>
<dbReference type="InterPro" id="IPR032524">
    <property type="entry name" value="ABC_tran_C"/>
</dbReference>
<dbReference type="InterPro" id="IPR037118">
    <property type="entry name" value="Val-tRNA_synth_C_sf"/>
</dbReference>
<feature type="compositionally biased region" description="Low complexity" evidence="10">
    <location>
        <begin position="518"/>
        <end position="530"/>
    </location>
</feature>
<dbReference type="GO" id="GO:0006281">
    <property type="term" value="P:DNA repair"/>
    <property type="evidence" value="ECO:0007669"/>
    <property type="project" value="UniProtKB-KW"/>
</dbReference>
<dbReference type="GO" id="GO:0043022">
    <property type="term" value="F:ribosome binding"/>
    <property type="evidence" value="ECO:0007669"/>
    <property type="project" value="UniProtKB-UniRule"/>
</dbReference>
<evidence type="ECO:0000256" key="1">
    <source>
        <dbReference type="ARBA" id="ARBA00022490"/>
    </source>
</evidence>
<evidence type="ECO:0000313" key="12">
    <source>
        <dbReference type="EMBL" id="MBI5168036.1"/>
    </source>
</evidence>
<keyword evidence="2 9" id="KW-0677">Repeat</keyword>
<dbReference type="Gene3D" id="3.40.50.300">
    <property type="entry name" value="P-loop containing nucleotide triphosphate hydrolases"/>
    <property type="match status" value="2"/>
</dbReference>
<comment type="subcellular location">
    <subcellularLocation>
        <location evidence="9">Cytoplasm</location>
    </subcellularLocation>
    <text evidence="9">Associates with ribosomes.</text>
</comment>
<dbReference type="Gene3D" id="1.10.287.380">
    <property type="entry name" value="Valyl-tRNA synthetase, C-terminal domain"/>
    <property type="match status" value="1"/>
</dbReference>
<dbReference type="AlphaFoldDB" id="A0A933SAT8"/>
<evidence type="ECO:0000256" key="4">
    <source>
        <dbReference type="ARBA" id="ARBA00022763"/>
    </source>
</evidence>
<comment type="catalytic activity">
    <reaction evidence="9">
        <text>ATP + H2O = ADP + phosphate + H(+)</text>
        <dbReference type="Rhea" id="RHEA:13065"/>
        <dbReference type="ChEBI" id="CHEBI:15377"/>
        <dbReference type="ChEBI" id="CHEBI:15378"/>
        <dbReference type="ChEBI" id="CHEBI:30616"/>
        <dbReference type="ChEBI" id="CHEBI:43474"/>
        <dbReference type="ChEBI" id="CHEBI:456216"/>
    </reaction>
</comment>
<keyword evidence="4 9" id="KW-0227">DNA damage</keyword>
<evidence type="ECO:0000259" key="11">
    <source>
        <dbReference type="PROSITE" id="PS50893"/>
    </source>
</evidence>
<feature type="binding site" evidence="9">
    <location>
        <begin position="36"/>
        <end position="43"/>
    </location>
    <ligand>
        <name>ATP</name>
        <dbReference type="ChEBI" id="CHEBI:30616"/>
        <label>1</label>
    </ligand>
</feature>
<dbReference type="EMBL" id="JACRIW010000009">
    <property type="protein sequence ID" value="MBI5168036.1"/>
    <property type="molecule type" value="Genomic_DNA"/>
</dbReference>
<comment type="caution">
    <text evidence="9">Lacks conserved residue(s) required for the propagation of feature annotation.</text>
</comment>
<keyword evidence="7 9" id="KW-0238">DNA-binding</keyword>
<comment type="similarity">
    <text evidence="9">Belongs to the ABC transporter superfamily. ABCF family. Uup subfamily.</text>
</comment>
<dbReference type="PROSITE" id="PS50893">
    <property type="entry name" value="ABC_TRANSPORTER_2"/>
    <property type="match status" value="2"/>
</dbReference>
<dbReference type="GO" id="GO:0016887">
    <property type="term" value="F:ATP hydrolysis activity"/>
    <property type="evidence" value="ECO:0007669"/>
    <property type="project" value="UniProtKB-UniRule"/>
</dbReference>
<keyword evidence="3 9" id="KW-0547">Nucleotide-binding</keyword>
<evidence type="ECO:0000313" key="13">
    <source>
        <dbReference type="Proteomes" id="UP000696931"/>
    </source>
</evidence>
<comment type="caution">
    <text evidence="12">The sequence shown here is derived from an EMBL/GenBank/DDBJ whole genome shotgun (WGS) entry which is preliminary data.</text>
</comment>
<dbReference type="InterPro" id="IPR003439">
    <property type="entry name" value="ABC_transporter-like_ATP-bd"/>
</dbReference>
<evidence type="ECO:0000256" key="3">
    <source>
        <dbReference type="ARBA" id="ARBA00022741"/>
    </source>
</evidence>